<dbReference type="AlphaFoldDB" id="X1R205"/>
<organism evidence="1">
    <name type="scientific">marine sediment metagenome</name>
    <dbReference type="NCBI Taxonomy" id="412755"/>
    <lineage>
        <taxon>unclassified sequences</taxon>
        <taxon>metagenomes</taxon>
        <taxon>ecological metagenomes</taxon>
    </lineage>
</organism>
<sequence length="120" mass="14502">KGWAFIDDPKGAIDDWLEDNQPKLWEFKNDPKQYILDKLKEQHTELYNFALDPIGWLSINIGDVLDEVRWFIRDPYHFVHWWLLKMDSPLAPFWADPGEWVIDHILDWIVEAILRDWRTA</sequence>
<dbReference type="EMBL" id="BARW01001560">
    <property type="protein sequence ID" value="GAI61101.1"/>
    <property type="molecule type" value="Genomic_DNA"/>
</dbReference>
<protein>
    <submittedName>
        <fullName evidence="1">Uncharacterized protein</fullName>
    </submittedName>
</protein>
<gene>
    <name evidence="1" type="ORF">S12H4_04890</name>
</gene>
<feature type="non-terminal residue" evidence="1">
    <location>
        <position position="1"/>
    </location>
</feature>
<reference evidence="1" key="1">
    <citation type="journal article" date="2014" name="Front. Microbiol.">
        <title>High frequency of phylogenetically diverse reductive dehalogenase-homologous genes in deep subseafloor sedimentary metagenomes.</title>
        <authorList>
            <person name="Kawai M."/>
            <person name="Futagami T."/>
            <person name="Toyoda A."/>
            <person name="Takaki Y."/>
            <person name="Nishi S."/>
            <person name="Hori S."/>
            <person name="Arai W."/>
            <person name="Tsubouchi T."/>
            <person name="Morono Y."/>
            <person name="Uchiyama I."/>
            <person name="Ito T."/>
            <person name="Fujiyama A."/>
            <person name="Inagaki F."/>
            <person name="Takami H."/>
        </authorList>
    </citation>
    <scope>NUCLEOTIDE SEQUENCE</scope>
    <source>
        <strain evidence="1">Expedition CK06-06</strain>
    </source>
</reference>
<proteinExistence type="predicted"/>
<name>X1R205_9ZZZZ</name>
<accession>X1R205</accession>
<comment type="caution">
    <text evidence="1">The sequence shown here is derived from an EMBL/GenBank/DDBJ whole genome shotgun (WGS) entry which is preliminary data.</text>
</comment>
<evidence type="ECO:0000313" key="1">
    <source>
        <dbReference type="EMBL" id="GAI61101.1"/>
    </source>
</evidence>